<dbReference type="AlphaFoldDB" id="A0A0C2D636"/>
<accession>A0A0C2D636</accession>
<reference evidence="2 3" key="1">
    <citation type="submission" date="2014-12" db="EMBL/GenBank/DDBJ databases">
        <title>Genome assembly of Enhygromyxa salina DSM 15201.</title>
        <authorList>
            <person name="Sharma G."/>
            <person name="Subramanian S."/>
        </authorList>
    </citation>
    <scope>NUCLEOTIDE SEQUENCE [LARGE SCALE GENOMIC DNA]</scope>
    <source>
        <strain evidence="2 3">DSM 15201</strain>
    </source>
</reference>
<dbReference type="PANTHER" id="PTHR46825:SF15">
    <property type="entry name" value="BETA-LACTAMASE-RELATED DOMAIN-CONTAINING PROTEIN"/>
    <property type="match status" value="1"/>
</dbReference>
<dbReference type="InterPro" id="IPR050491">
    <property type="entry name" value="AmpC-like"/>
</dbReference>
<dbReference type="Gene3D" id="3.40.710.10">
    <property type="entry name" value="DD-peptidase/beta-lactamase superfamily"/>
    <property type="match status" value="1"/>
</dbReference>
<dbReference type="RefSeq" id="WP_146658640.1">
    <property type="nucleotide sequence ID" value="NZ_JMCC02000029.1"/>
</dbReference>
<name>A0A0C2D636_9BACT</name>
<feature type="domain" description="Beta-lactamase-related" evidence="1">
    <location>
        <begin position="62"/>
        <end position="375"/>
    </location>
</feature>
<gene>
    <name evidence="2" type="ORF">DB30_03722</name>
</gene>
<proteinExistence type="predicted"/>
<dbReference type="EMBL" id="JMCC02000029">
    <property type="protein sequence ID" value="KIG17125.1"/>
    <property type="molecule type" value="Genomic_DNA"/>
</dbReference>
<organism evidence="2 3">
    <name type="scientific">Enhygromyxa salina</name>
    <dbReference type="NCBI Taxonomy" id="215803"/>
    <lineage>
        <taxon>Bacteria</taxon>
        <taxon>Pseudomonadati</taxon>
        <taxon>Myxococcota</taxon>
        <taxon>Polyangia</taxon>
        <taxon>Nannocystales</taxon>
        <taxon>Nannocystaceae</taxon>
        <taxon>Enhygromyxa</taxon>
    </lineage>
</organism>
<evidence type="ECO:0000313" key="2">
    <source>
        <dbReference type="EMBL" id="KIG17125.1"/>
    </source>
</evidence>
<protein>
    <submittedName>
        <fullName evidence="2">Beta-lactamase</fullName>
    </submittedName>
</protein>
<sequence>MRASQLLARPRVQLVGLFATVVLVIACKPQPPLETPDTAPAVAKDPAQVELEARLAYLQTRLEAARIESHVPGMAIAIVKDDELIYAHGFGVSNMDTNTPVTPETVFAIGSSTKAFTATLVGMLVDEGKMSWNDPVTRHLPDFTLQINAVNDDDDVTIRDLLAHRSGFARMGVLWAANAVTREQVLGYATKALPVAPFRKEFHYNNVTYMAAGEASAKVAGMPWEQLLQTRLLDPLGMTHTTVEFAATQADPALSLGYTWREDLDSFEPAPMRNLTAIAPAGAINSTVLDMASWLRLQLGNGEFEGQRLVSEAALAQTQTGQIQITPGMDYGMGWMLREWQGHRLVEHGGNIDGFSASVAMLPDDGLGVVLLTNVGMTPLQETGHGIVWEALLTDAYLPVHPGSGEDFSRFLGNYGIDSGMPGFDGKPFTVVVKDGKLAVDVPGQTVYTLNPPDDEDWRVFEATDEVAISFDEDADGQVIALRLHQAGMDFELLREGVTLAPEVDAAQVRPYLGHYRAEEGMTVEVLIHNGRLAVDIPGQMVFDLEPPDAQGDYHFRVKFDLFVSFKMGEGKRANEVVGMNLFQDGKPTSFVREAGKKAVITLEQLHKQRKTDKRKQALIKAGLVHFEQHVDLINAGVGGTAQVWFDLAGRLRQETNLGPVGGSMLVLYPSGGDAAASEGWAESSFEPRHQLQGLILAQTVLDHPRVMFGDWRDYYESETILRTEPGEAGDVHVIELRSGELPSTRIHVDAKTGDVLEVHAQELAAGGLRIPTTVKLSDYRTVKGLRLPFRMESSNAHTGTSVVTIDAVHTKQAEQADRFAPMP</sequence>
<dbReference type="Pfam" id="PF00144">
    <property type="entry name" value="Beta-lactamase"/>
    <property type="match status" value="1"/>
</dbReference>
<dbReference type="InterPro" id="IPR001466">
    <property type="entry name" value="Beta-lactam-related"/>
</dbReference>
<comment type="caution">
    <text evidence="2">The sequence shown here is derived from an EMBL/GenBank/DDBJ whole genome shotgun (WGS) entry which is preliminary data.</text>
</comment>
<dbReference type="PANTHER" id="PTHR46825">
    <property type="entry name" value="D-ALANYL-D-ALANINE-CARBOXYPEPTIDASE/ENDOPEPTIDASE AMPH"/>
    <property type="match status" value="1"/>
</dbReference>
<dbReference type="SUPFAM" id="SSF56601">
    <property type="entry name" value="beta-lactamase/transpeptidase-like"/>
    <property type="match status" value="1"/>
</dbReference>
<dbReference type="PROSITE" id="PS51257">
    <property type="entry name" value="PROKAR_LIPOPROTEIN"/>
    <property type="match status" value="1"/>
</dbReference>
<dbReference type="Proteomes" id="UP000031599">
    <property type="component" value="Unassembled WGS sequence"/>
</dbReference>
<evidence type="ECO:0000313" key="3">
    <source>
        <dbReference type="Proteomes" id="UP000031599"/>
    </source>
</evidence>
<evidence type="ECO:0000259" key="1">
    <source>
        <dbReference type="Pfam" id="PF00144"/>
    </source>
</evidence>
<dbReference type="InterPro" id="IPR012338">
    <property type="entry name" value="Beta-lactam/transpept-like"/>
</dbReference>